<sequence length="337" mass="36948">MNFKRKRKKRSMILSVIALFTLSIMLIGCGTANNNSQASGGQTAKPNAEKSVLRIGYQKSGTLMVLKAKGELEKKLAPFGTKVQWSEFNTGISVMEALGTGSIDFGIAGDAPVLFGQERGLPFLYVASEPSSPQSEGILVKKDSPIQTIADLKGKKVAFNKASISQYLINEALASVGLTLNDIEPVYLAPPDARIAFERGSADAWVVWDPFFSAAELAGNRVLADGKGLVIYRTFYLGGKEFAEKHPEVLQALVQELQNISEWINQNPGEVAKLLAAETQLDVAVWEQSLRRRPLTIKLIDEEIIQDQQSVADTFLKIGLVSKKINVRENVWIPKNQ</sequence>
<dbReference type="SMART" id="SM00062">
    <property type="entry name" value="PBPb"/>
    <property type="match status" value="1"/>
</dbReference>
<dbReference type="GO" id="GO:0016020">
    <property type="term" value="C:membrane"/>
    <property type="evidence" value="ECO:0007669"/>
    <property type="project" value="InterPro"/>
</dbReference>
<keyword evidence="3" id="KW-0813">Transport</keyword>
<dbReference type="InterPro" id="IPR010067">
    <property type="entry name" value="ABC_SsuA_sub-bd"/>
</dbReference>
<dbReference type="PANTHER" id="PTHR30024:SF42">
    <property type="entry name" value="ALIPHATIC SULFONATES-BINDING PROTEIN-RELATED"/>
    <property type="match status" value="1"/>
</dbReference>
<protein>
    <recommendedName>
        <fullName evidence="6">Putative aliphatic sulfonates-binding protein</fullName>
    </recommendedName>
</protein>
<evidence type="ECO:0000256" key="7">
    <source>
        <dbReference type="SAM" id="SignalP"/>
    </source>
</evidence>
<evidence type="ECO:0000256" key="5">
    <source>
        <dbReference type="ARBA" id="ARBA00055538"/>
    </source>
</evidence>
<dbReference type="SUPFAM" id="SSF53850">
    <property type="entry name" value="Periplasmic binding protein-like II"/>
    <property type="match status" value="1"/>
</dbReference>
<name>A0A0K1JSB0_9BACL</name>
<feature type="chain" id="PRO_5039164075" description="Putative aliphatic sulfonates-binding protein" evidence="7">
    <location>
        <begin position="33"/>
        <end position="337"/>
    </location>
</feature>
<evidence type="ECO:0000256" key="6">
    <source>
        <dbReference type="ARBA" id="ARBA00070228"/>
    </source>
</evidence>
<dbReference type="InterPro" id="IPR015168">
    <property type="entry name" value="SsuA/THI5"/>
</dbReference>
<dbReference type="PROSITE" id="PS51257">
    <property type="entry name" value="PROKAR_LIPOPROTEIN"/>
    <property type="match status" value="1"/>
</dbReference>
<dbReference type="GO" id="GO:0042597">
    <property type="term" value="C:periplasmic space"/>
    <property type="evidence" value="ECO:0007669"/>
    <property type="project" value="UniProtKB-SubCell"/>
</dbReference>
<evidence type="ECO:0000256" key="1">
    <source>
        <dbReference type="ARBA" id="ARBA00004418"/>
    </source>
</evidence>
<accession>A0A0K1JSB0</accession>
<dbReference type="GO" id="GO:0042626">
    <property type="term" value="F:ATPase-coupled transmembrane transporter activity"/>
    <property type="evidence" value="ECO:0007669"/>
    <property type="project" value="InterPro"/>
</dbReference>
<dbReference type="Pfam" id="PF09084">
    <property type="entry name" value="NMT1"/>
    <property type="match status" value="1"/>
</dbReference>
<dbReference type="PANTHER" id="PTHR30024">
    <property type="entry name" value="ALIPHATIC SULFONATES-BINDING PROTEIN-RELATED"/>
    <property type="match status" value="1"/>
</dbReference>
<comment type="function">
    <text evidence="5">Part of a binding-protein-dependent transport system for aliphatic sulfonates. Putative binding protein.</text>
</comment>
<keyword evidence="4 7" id="KW-0732">Signal</keyword>
<evidence type="ECO:0000313" key="9">
    <source>
        <dbReference type="EMBL" id="AKU19460.1"/>
    </source>
</evidence>
<dbReference type="CDD" id="cd13557">
    <property type="entry name" value="PBP2_SsuA"/>
    <property type="match status" value="1"/>
</dbReference>
<proteinExistence type="inferred from homology"/>
<feature type="signal peptide" evidence="7">
    <location>
        <begin position="1"/>
        <end position="32"/>
    </location>
</feature>
<reference evidence="9" key="1">
    <citation type="journal article" date="2015" name="Biotechnol. Lett.">
        <title>Isolation and characterization of an interactive culture of two Paenibacillus species with moderately thermophilic desulfurization ability.</title>
        <authorList>
            <person name="Wang J."/>
            <person name="Davaadelger B."/>
            <person name="Salazar J.K."/>
            <person name="Butler R.R.III."/>
            <person name="Pombert J.F."/>
            <person name="Kilbane J.J."/>
            <person name="Stark B.C."/>
        </authorList>
    </citation>
    <scope>NUCLEOTIDE SEQUENCE</scope>
    <source>
        <strain evidence="9">32O-Y</strain>
    </source>
</reference>
<feature type="domain" description="Solute-binding protein family 3/N-terminal" evidence="8">
    <location>
        <begin position="52"/>
        <end position="267"/>
    </location>
</feature>
<evidence type="ECO:0000256" key="2">
    <source>
        <dbReference type="ARBA" id="ARBA00010742"/>
    </source>
</evidence>
<dbReference type="InterPro" id="IPR001638">
    <property type="entry name" value="Solute-binding_3/MltF_N"/>
</dbReference>
<comment type="subcellular location">
    <subcellularLocation>
        <location evidence="1">Periplasm</location>
    </subcellularLocation>
</comment>
<dbReference type="EMBL" id="KR057880">
    <property type="protein sequence ID" value="AKU19460.1"/>
    <property type="molecule type" value="Genomic_DNA"/>
</dbReference>
<evidence type="ECO:0000256" key="4">
    <source>
        <dbReference type="ARBA" id="ARBA00022729"/>
    </source>
</evidence>
<dbReference type="Gene3D" id="3.40.190.10">
    <property type="entry name" value="Periplasmic binding protein-like II"/>
    <property type="match status" value="2"/>
</dbReference>
<organism evidence="9">
    <name type="scientific">Paenibacillus sp. 32O-Y</name>
    <dbReference type="NCBI Taxonomy" id="1695219"/>
    <lineage>
        <taxon>Bacteria</taxon>
        <taxon>Bacillati</taxon>
        <taxon>Bacillota</taxon>
        <taxon>Bacilli</taxon>
        <taxon>Bacillales</taxon>
        <taxon>Paenibacillaceae</taxon>
        <taxon>Paenibacillus</taxon>
    </lineage>
</organism>
<dbReference type="NCBIfam" id="TIGR01728">
    <property type="entry name" value="SsuA_fam"/>
    <property type="match status" value="1"/>
</dbReference>
<dbReference type="AlphaFoldDB" id="A0A0K1JSB0"/>
<comment type="similarity">
    <text evidence="2">Belongs to the bacterial solute-binding protein SsuA/TauA family.</text>
</comment>
<evidence type="ECO:0000256" key="3">
    <source>
        <dbReference type="ARBA" id="ARBA00022448"/>
    </source>
</evidence>
<dbReference type="FunFam" id="3.40.190.10:FF:000050">
    <property type="entry name" value="Sulfonate ABC transporter substrate-binding protein"/>
    <property type="match status" value="1"/>
</dbReference>
<evidence type="ECO:0000259" key="8">
    <source>
        <dbReference type="SMART" id="SM00062"/>
    </source>
</evidence>